<dbReference type="GO" id="GO:0005886">
    <property type="term" value="C:plasma membrane"/>
    <property type="evidence" value="ECO:0007669"/>
    <property type="project" value="UniProtKB-SubCell"/>
</dbReference>
<keyword evidence="4 6" id="KW-1133">Transmembrane helix</keyword>
<feature type="transmembrane region" description="Helical" evidence="6">
    <location>
        <begin position="116"/>
        <end position="138"/>
    </location>
</feature>
<organism evidence="8">
    <name type="scientific">Ignisphaera aggregans</name>
    <dbReference type="NCBI Taxonomy" id="334771"/>
    <lineage>
        <taxon>Archaea</taxon>
        <taxon>Thermoproteota</taxon>
        <taxon>Thermoprotei</taxon>
        <taxon>Desulfurococcales</taxon>
        <taxon>Desulfurococcaceae</taxon>
        <taxon>Ignisphaera</taxon>
    </lineage>
</organism>
<feature type="transmembrane region" description="Helical" evidence="6">
    <location>
        <begin position="145"/>
        <end position="165"/>
    </location>
</feature>
<evidence type="ECO:0000256" key="6">
    <source>
        <dbReference type="SAM" id="Phobius"/>
    </source>
</evidence>
<name>A0A7J3N0L6_9CREN</name>
<dbReference type="AlphaFoldDB" id="A0A7J3N0L6"/>
<feature type="transmembrane region" description="Helical" evidence="6">
    <location>
        <begin position="91"/>
        <end position="110"/>
    </location>
</feature>
<comment type="caution">
    <text evidence="8">The sequence shown here is derived from an EMBL/GenBank/DDBJ whole genome shotgun (WGS) entry which is preliminary data.</text>
</comment>
<dbReference type="EMBL" id="DTDH01000217">
    <property type="protein sequence ID" value="HGT99321.1"/>
    <property type="molecule type" value="Genomic_DNA"/>
</dbReference>
<comment type="subcellular location">
    <subcellularLocation>
        <location evidence="1">Cell membrane</location>
        <topology evidence="1">Multi-pass membrane protein</topology>
    </subcellularLocation>
</comment>
<protein>
    <submittedName>
        <fullName evidence="8">ABC transporter permease</fullName>
    </submittedName>
</protein>
<feature type="transmembrane region" description="Helical" evidence="6">
    <location>
        <begin position="66"/>
        <end position="84"/>
    </location>
</feature>
<evidence type="ECO:0000256" key="1">
    <source>
        <dbReference type="ARBA" id="ARBA00004651"/>
    </source>
</evidence>
<evidence type="ECO:0000256" key="3">
    <source>
        <dbReference type="ARBA" id="ARBA00022692"/>
    </source>
</evidence>
<dbReference type="Pfam" id="PF02653">
    <property type="entry name" value="BPD_transp_2"/>
    <property type="match status" value="1"/>
</dbReference>
<dbReference type="PANTHER" id="PTHR47089:SF1">
    <property type="entry name" value="GUANOSINE ABC TRANSPORTER PERMEASE PROTEIN NUPP"/>
    <property type="match status" value="1"/>
</dbReference>
<dbReference type="GO" id="GO:0022857">
    <property type="term" value="F:transmembrane transporter activity"/>
    <property type="evidence" value="ECO:0007669"/>
    <property type="project" value="InterPro"/>
</dbReference>
<feature type="transmembrane region" description="Helical" evidence="6">
    <location>
        <begin position="24"/>
        <end position="46"/>
    </location>
</feature>
<feature type="transmembrane region" description="Helical" evidence="6">
    <location>
        <begin position="202"/>
        <end position="220"/>
    </location>
</feature>
<feature type="transmembrane region" description="Helical" evidence="6">
    <location>
        <begin position="330"/>
        <end position="349"/>
    </location>
</feature>
<keyword evidence="5 6" id="KW-0472">Membrane</keyword>
<dbReference type="EMBL" id="DTAU01000154">
    <property type="protein sequence ID" value="HFQ79718.1"/>
    <property type="molecule type" value="Genomic_DNA"/>
</dbReference>
<proteinExistence type="predicted"/>
<keyword evidence="3 6" id="KW-0812">Transmembrane</keyword>
<reference evidence="8" key="1">
    <citation type="journal article" date="2020" name="mSystems">
        <title>Genome- and Community-Level Interaction Insights into Carbon Utilization and Element Cycling Functions of Hydrothermarchaeota in Hydrothermal Sediment.</title>
        <authorList>
            <person name="Zhou Z."/>
            <person name="Liu Y."/>
            <person name="Xu W."/>
            <person name="Pan J."/>
            <person name="Luo Z.H."/>
            <person name="Li M."/>
        </authorList>
    </citation>
    <scope>NUCLEOTIDE SEQUENCE [LARGE SCALE GENOMIC DNA]</scope>
    <source>
        <strain evidence="7">SpSt-629</strain>
        <strain evidence="8">SpSt-688</strain>
    </source>
</reference>
<feature type="transmembrane region" description="Helical" evidence="6">
    <location>
        <begin position="282"/>
        <end position="310"/>
    </location>
</feature>
<evidence type="ECO:0000256" key="5">
    <source>
        <dbReference type="ARBA" id="ARBA00023136"/>
    </source>
</evidence>
<gene>
    <name evidence="7" type="ORF">ENT99_08510</name>
    <name evidence="8" type="ORF">ENU64_07865</name>
</gene>
<dbReference type="PANTHER" id="PTHR47089">
    <property type="entry name" value="ABC TRANSPORTER, PERMEASE PROTEIN"/>
    <property type="match status" value="1"/>
</dbReference>
<dbReference type="CDD" id="cd06580">
    <property type="entry name" value="TM_PBP1_transp_TpRbsC_like"/>
    <property type="match status" value="1"/>
</dbReference>
<evidence type="ECO:0000313" key="8">
    <source>
        <dbReference type="EMBL" id="HGT99321.1"/>
    </source>
</evidence>
<evidence type="ECO:0000256" key="4">
    <source>
        <dbReference type="ARBA" id="ARBA00022989"/>
    </source>
</evidence>
<dbReference type="InterPro" id="IPR001851">
    <property type="entry name" value="ABC_transp_permease"/>
</dbReference>
<evidence type="ECO:0000256" key="2">
    <source>
        <dbReference type="ARBA" id="ARBA00022475"/>
    </source>
</evidence>
<accession>A0A7J3N0L6</accession>
<sequence>MRRLWFSMVKVAIVRRELPIWSNILLRISVAIGGIALAVSSLAFLLGIPVDLVASRVIDVFIRLDALRYMTVFLPTALGLAIAFHAKLWNLGAEGQIVLGAIGATYIALFTPVGEVPFLGATVSLVFASIAGALWALVPALLRTFLGVNEALTTLMMNYIAYYLANYLVYGPWRGRTVYGYPETDPIPTQCRFPWFPGYSFSIYPLIISFALVPLVYMFLYKTRIGIAIRALGSSGTAVELSGISRRKVAIIAFVLSGALAGFVGGNEVLMYHRKLVPGEKIGAGMGFISILVVWFADLNPLVVPLASYYVSSLHYLRMVIQVGELTEAVARFFVGLIFVLMLLSIFVARYRVVVKR</sequence>
<feature type="transmembrane region" description="Helical" evidence="6">
    <location>
        <begin position="250"/>
        <end position="270"/>
    </location>
</feature>
<keyword evidence="2" id="KW-1003">Cell membrane</keyword>
<evidence type="ECO:0000313" key="7">
    <source>
        <dbReference type="EMBL" id="HFQ79718.1"/>
    </source>
</evidence>